<reference evidence="2" key="1">
    <citation type="submission" date="2019-08" db="EMBL/GenBank/DDBJ databases">
        <authorList>
            <person name="Kucharzyk K."/>
            <person name="Murdoch R.W."/>
            <person name="Higgins S."/>
            <person name="Loffler F."/>
        </authorList>
    </citation>
    <scope>NUCLEOTIDE SEQUENCE</scope>
</reference>
<proteinExistence type="predicted"/>
<evidence type="ECO:0000313" key="2">
    <source>
        <dbReference type="EMBL" id="MPM79356.1"/>
    </source>
</evidence>
<comment type="caution">
    <text evidence="2">The sequence shown here is derived from an EMBL/GenBank/DDBJ whole genome shotgun (WGS) entry which is preliminary data.</text>
</comment>
<sequence>MQLDVHRQHHRVAGRGGVACQAADGVAARRGLQPLHARLTVQRLFIRRLDAELADVIGAAVIGGVVRILDAFLLALVDAADVADQMAAGFAQRVVAKQPCLDVHARKAVALRGEARHLVVGQAGADGDGLEALGVVHQALELAPVTCTDLDDLAQLVDGVFQVAHLGACDLQRIGRIVRGQQHAVAIQNQAAIGHDGDDRRAVALGLFGQIVMAHHLQHDQPREDQRKSQQDEEADDDHPQSEAGDVCLHIA</sequence>
<gene>
    <name evidence="2" type="ORF">SDC9_126389</name>
</gene>
<dbReference type="EMBL" id="VSSQ01029286">
    <property type="protein sequence ID" value="MPM79356.1"/>
    <property type="molecule type" value="Genomic_DNA"/>
</dbReference>
<dbReference type="AlphaFoldDB" id="A0A645CQL1"/>
<feature type="region of interest" description="Disordered" evidence="1">
    <location>
        <begin position="217"/>
        <end position="252"/>
    </location>
</feature>
<accession>A0A645CQL1</accession>
<protein>
    <submittedName>
        <fullName evidence="2">Uncharacterized protein</fullName>
    </submittedName>
</protein>
<name>A0A645CQL1_9ZZZZ</name>
<organism evidence="2">
    <name type="scientific">bioreactor metagenome</name>
    <dbReference type="NCBI Taxonomy" id="1076179"/>
    <lineage>
        <taxon>unclassified sequences</taxon>
        <taxon>metagenomes</taxon>
        <taxon>ecological metagenomes</taxon>
    </lineage>
</organism>
<feature type="compositionally biased region" description="Basic and acidic residues" evidence="1">
    <location>
        <begin position="217"/>
        <end position="231"/>
    </location>
</feature>
<evidence type="ECO:0000256" key="1">
    <source>
        <dbReference type="SAM" id="MobiDB-lite"/>
    </source>
</evidence>